<reference evidence="2" key="3">
    <citation type="submission" date="2025-08" db="UniProtKB">
        <authorList>
            <consortium name="Ensembl"/>
        </authorList>
    </citation>
    <scope>IDENTIFICATION</scope>
</reference>
<keyword evidence="1" id="KW-1133">Transmembrane helix</keyword>
<dbReference type="HOGENOM" id="CLU_2372118_0_0_1"/>
<dbReference type="AlphaFoldDB" id="H2Y328"/>
<accession>H2Y328</accession>
<keyword evidence="3" id="KW-1185">Reference proteome</keyword>
<reference evidence="2" key="4">
    <citation type="submission" date="2025-09" db="UniProtKB">
        <authorList>
            <consortium name="Ensembl"/>
        </authorList>
    </citation>
    <scope>IDENTIFICATION</scope>
</reference>
<organism evidence="2 3">
    <name type="scientific">Ciona intestinalis</name>
    <name type="common">Transparent sea squirt</name>
    <name type="synonym">Ascidia intestinalis</name>
    <dbReference type="NCBI Taxonomy" id="7719"/>
    <lineage>
        <taxon>Eukaryota</taxon>
        <taxon>Metazoa</taxon>
        <taxon>Chordata</taxon>
        <taxon>Tunicata</taxon>
        <taxon>Ascidiacea</taxon>
        <taxon>Phlebobranchia</taxon>
        <taxon>Cionidae</taxon>
        <taxon>Ciona</taxon>
    </lineage>
</organism>
<protein>
    <submittedName>
        <fullName evidence="2">Uncharacterized protein</fullName>
    </submittedName>
</protein>
<evidence type="ECO:0000256" key="1">
    <source>
        <dbReference type="SAM" id="Phobius"/>
    </source>
</evidence>
<name>H2Y328_CIOIN</name>
<reference evidence="3" key="1">
    <citation type="journal article" date="2002" name="Science">
        <title>The draft genome of Ciona intestinalis: insights into chordate and vertebrate origins.</title>
        <authorList>
            <person name="Dehal P."/>
            <person name="Satou Y."/>
            <person name="Campbell R.K."/>
            <person name="Chapman J."/>
            <person name="Degnan B."/>
            <person name="De Tomaso A."/>
            <person name="Davidson B."/>
            <person name="Di Gregorio A."/>
            <person name="Gelpke M."/>
            <person name="Goodstein D.M."/>
            <person name="Harafuji N."/>
            <person name="Hastings K.E."/>
            <person name="Ho I."/>
            <person name="Hotta K."/>
            <person name="Huang W."/>
            <person name="Kawashima T."/>
            <person name="Lemaire P."/>
            <person name="Martinez D."/>
            <person name="Meinertzhagen I.A."/>
            <person name="Necula S."/>
            <person name="Nonaka M."/>
            <person name="Putnam N."/>
            <person name="Rash S."/>
            <person name="Saiga H."/>
            <person name="Satake M."/>
            <person name="Terry A."/>
            <person name="Yamada L."/>
            <person name="Wang H.G."/>
            <person name="Awazu S."/>
            <person name="Azumi K."/>
            <person name="Boore J."/>
            <person name="Branno M."/>
            <person name="Chin-Bow S."/>
            <person name="DeSantis R."/>
            <person name="Doyle S."/>
            <person name="Francino P."/>
            <person name="Keys D.N."/>
            <person name="Haga S."/>
            <person name="Hayashi H."/>
            <person name="Hino K."/>
            <person name="Imai K.S."/>
            <person name="Inaba K."/>
            <person name="Kano S."/>
            <person name="Kobayashi K."/>
            <person name="Kobayashi M."/>
            <person name="Lee B.I."/>
            <person name="Makabe K.W."/>
            <person name="Manohar C."/>
            <person name="Matassi G."/>
            <person name="Medina M."/>
            <person name="Mochizuki Y."/>
            <person name="Mount S."/>
            <person name="Morishita T."/>
            <person name="Miura S."/>
            <person name="Nakayama A."/>
            <person name="Nishizaka S."/>
            <person name="Nomoto H."/>
            <person name="Ohta F."/>
            <person name="Oishi K."/>
            <person name="Rigoutsos I."/>
            <person name="Sano M."/>
            <person name="Sasaki A."/>
            <person name="Sasakura Y."/>
            <person name="Shoguchi E."/>
            <person name="Shin-i T."/>
            <person name="Spagnuolo A."/>
            <person name="Stainier D."/>
            <person name="Suzuki M.M."/>
            <person name="Tassy O."/>
            <person name="Takatori N."/>
            <person name="Tokuoka M."/>
            <person name="Yagi K."/>
            <person name="Yoshizaki F."/>
            <person name="Wada S."/>
            <person name="Zhang C."/>
            <person name="Hyatt P.D."/>
            <person name="Larimer F."/>
            <person name="Detter C."/>
            <person name="Doggett N."/>
            <person name="Glavina T."/>
            <person name="Hawkins T."/>
            <person name="Richardson P."/>
            <person name="Lucas S."/>
            <person name="Kohara Y."/>
            <person name="Levine M."/>
            <person name="Satoh N."/>
            <person name="Rokhsar D.S."/>
        </authorList>
    </citation>
    <scope>NUCLEOTIDE SEQUENCE [LARGE SCALE GENOMIC DNA]</scope>
</reference>
<evidence type="ECO:0000313" key="3">
    <source>
        <dbReference type="Proteomes" id="UP000008144"/>
    </source>
</evidence>
<sequence length="95" mass="11203">MVFPTYFGFLGFTLRSLSSLVLRKTMPENTLFLLITLVLSLKFYRLNMKQISRRNLKMVSMSEVSFWKERVGTARQCRWESLFPKSSTTQFQFCG</sequence>
<reference evidence="2" key="2">
    <citation type="journal article" date="2008" name="Genome Biol.">
        <title>Improved genome assembly and evidence-based global gene model set for the chordate Ciona intestinalis: new insight into intron and operon populations.</title>
        <authorList>
            <person name="Satou Y."/>
            <person name="Mineta K."/>
            <person name="Ogasawara M."/>
            <person name="Sasakura Y."/>
            <person name="Shoguchi E."/>
            <person name="Ueno K."/>
            <person name="Yamada L."/>
            <person name="Matsumoto J."/>
            <person name="Wasserscheid J."/>
            <person name="Dewar K."/>
            <person name="Wiley G.B."/>
            <person name="Macmil S.L."/>
            <person name="Roe B.A."/>
            <person name="Zeller R.W."/>
            <person name="Hastings K.E."/>
            <person name="Lemaire P."/>
            <person name="Lindquist E."/>
            <person name="Endo T."/>
            <person name="Hotta K."/>
            <person name="Inaba K."/>
        </authorList>
    </citation>
    <scope>NUCLEOTIDE SEQUENCE [LARGE SCALE GENOMIC DNA]</scope>
    <source>
        <strain evidence="2">wild type</strain>
    </source>
</reference>
<keyword evidence="1" id="KW-0472">Membrane</keyword>
<dbReference type="Proteomes" id="UP000008144">
    <property type="component" value="Chromosome 2"/>
</dbReference>
<evidence type="ECO:0000313" key="2">
    <source>
        <dbReference type="Ensembl" id="ENSCINP00000036313.1"/>
    </source>
</evidence>
<feature type="transmembrane region" description="Helical" evidence="1">
    <location>
        <begin position="29"/>
        <end position="47"/>
    </location>
</feature>
<dbReference type="EMBL" id="EAAA01001392">
    <property type="status" value="NOT_ANNOTATED_CDS"/>
    <property type="molecule type" value="Genomic_DNA"/>
</dbReference>
<proteinExistence type="predicted"/>
<dbReference type="Ensembl" id="ENSCINT00000031129.1">
    <property type="protein sequence ID" value="ENSCINP00000036313.1"/>
    <property type="gene ID" value="ENSCING00000020559.1"/>
</dbReference>
<dbReference type="InParanoid" id="H2Y328"/>
<keyword evidence="1" id="KW-0812">Transmembrane</keyword>